<dbReference type="Proteomes" id="UP001139494">
    <property type="component" value="Unassembled WGS sequence"/>
</dbReference>
<evidence type="ECO:0000313" key="2">
    <source>
        <dbReference type="EMBL" id="MCQ4332194.1"/>
    </source>
</evidence>
<proteinExistence type="predicted"/>
<keyword evidence="3" id="KW-1185">Reference proteome</keyword>
<dbReference type="InterPro" id="IPR029032">
    <property type="entry name" value="AhpD-like"/>
</dbReference>
<comment type="caution">
    <text evidence="2">The sequence shown here is derived from an EMBL/GenBank/DDBJ whole genome shotgun (WGS) entry which is preliminary data.</text>
</comment>
<dbReference type="AlphaFoldDB" id="A0A9R1CNR2"/>
<evidence type="ECO:0000313" key="3">
    <source>
        <dbReference type="Proteomes" id="UP001139494"/>
    </source>
</evidence>
<dbReference type="PANTHER" id="PTHR34846:SF11">
    <property type="entry name" value="4-CARBOXYMUCONOLACTONE DECARBOXYLASE FAMILY PROTEIN (AFU_ORTHOLOGUE AFUA_6G11590)"/>
    <property type="match status" value="1"/>
</dbReference>
<dbReference type="InterPro" id="IPR003779">
    <property type="entry name" value="CMD-like"/>
</dbReference>
<sequence>MPRVDYVSQEDLDDEYADLIVSSLQPGKRINVYSAIGNNPEVLAGFRAFLGSLWDHSGLSDRQREIVILTAASEFGSAYEWHQHVNVGTDAGLTPEEIAAIGRDDRTGFPIDEQALIAYTRAVVRGRVTDALHEAVESELGAEATIGAASTAAGYAALGQVIDALGVEIEDGDEFAGWDPR</sequence>
<dbReference type="RefSeq" id="WP_256028111.1">
    <property type="nucleotide sequence ID" value="NZ_JAHLKM010000001.1"/>
</dbReference>
<dbReference type="SUPFAM" id="SSF69118">
    <property type="entry name" value="AhpD-like"/>
    <property type="match status" value="1"/>
</dbReference>
<dbReference type="Gene3D" id="1.20.1290.10">
    <property type="entry name" value="AhpD-like"/>
    <property type="match status" value="1"/>
</dbReference>
<dbReference type="EMBL" id="JAHLKM010000001">
    <property type="protein sequence ID" value="MCQ4332194.1"/>
    <property type="molecule type" value="Genomic_DNA"/>
</dbReference>
<dbReference type="Pfam" id="PF02627">
    <property type="entry name" value="CMD"/>
    <property type="match status" value="1"/>
</dbReference>
<feature type="domain" description="Carboxymuconolactone decarboxylase-like" evidence="1">
    <location>
        <begin position="40"/>
        <end position="101"/>
    </location>
</feature>
<name>A0A9R1CNR2_9EURY</name>
<protein>
    <submittedName>
        <fullName evidence="2">Carboxymuconolactone decarboxylase family protein</fullName>
    </submittedName>
</protein>
<dbReference type="PANTHER" id="PTHR34846">
    <property type="entry name" value="4-CARBOXYMUCONOLACTONE DECARBOXYLASE FAMILY PROTEIN (AFU_ORTHOLOGUE AFUA_6G11590)"/>
    <property type="match status" value="1"/>
</dbReference>
<accession>A0A9R1CNR2</accession>
<gene>
    <name evidence="2" type="ORF">KM295_01565</name>
</gene>
<dbReference type="GO" id="GO:0051920">
    <property type="term" value="F:peroxiredoxin activity"/>
    <property type="evidence" value="ECO:0007669"/>
    <property type="project" value="InterPro"/>
</dbReference>
<reference evidence="2" key="1">
    <citation type="journal article" date="2023" name="Front. Microbiol.">
        <title>Genomic-based phylogenetic and metabolic analyses of the genus Natronomonas, and description of Natronomonas aquatica sp. nov.</title>
        <authorList>
            <person name="Garcia-Roldan A."/>
            <person name="Duran-Viseras A."/>
            <person name="de la Haba R.R."/>
            <person name="Corral P."/>
            <person name="Sanchez-Porro C."/>
            <person name="Ventosa A."/>
        </authorList>
    </citation>
    <scope>NUCLEOTIDE SEQUENCE</scope>
    <source>
        <strain evidence="2">F2-12</strain>
    </source>
</reference>
<evidence type="ECO:0000259" key="1">
    <source>
        <dbReference type="Pfam" id="PF02627"/>
    </source>
</evidence>
<organism evidence="2 3">
    <name type="scientific">Natronomonas aquatica</name>
    <dbReference type="NCBI Taxonomy" id="2841590"/>
    <lineage>
        <taxon>Archaea</taxon>
        <taxon>Methanobacteriati</taxon>
        <taxon>Methanobacteriota</taxon>
        <taxon>Stenosarchaea group</taxon>
        <taxon>Halobacteria</taxon>
        <taxon>Halobacteriales</taxon>
        <taxon>Natronomonadaceae</taxon>
        <taxon>Natronomonas</taxon>
    </lineage>
</organism>